<evidence type="ECO:0000313" key="2">
    <source>
        <dbReference type="EMBL" id="MBB5066720.1"/>
    </source>
</evidence>
<comment type="caution">
    <text evidence="2">The sequence shown here is derived from an EMBL/GenBank/DDBJ whole genome shotgun (WGS) entry which is preliminary data.</text>
</comment>
<organism evidence="2 3">
    <name type="scientific">Granulicella mallensis</name>
    <dbReference type="NCBI Taxonomy" id="940614"/>
    <lineage>
        <taxon>Bacteria</taxon>
        <taxon>Pseudomonadati</taxon>
        <taxon>Acidobacteriota</taxon>
        <taxon>Terriglobia</taxon>
        <taxon>Terriglobales</taxon>
        <taxon>Acidobacteriaceae</taxon>
        <taxon>Granulicella</taxon>
    </lineage>
</organism>
<feature type="transmembrane region" description="Helical" evidence="1">
    <location>
        <begin position="12"/>
        <end position="35"/>
    </location>
</feature>
<keyword evidence="1" id="KW-0812">Transmembrane</keyword>
<keyword evidence="1" id="KW-0472">Membrane</keyword>
<gene>
    <name evidence="2" type="ORF">HDF15_005104</name>
</gene>
<protein>
    <submittedName>
        <fullName evidence="2">Uncharacterized protein</fullName>
    </submittedName>
</protein>
<dbReference type="AlphaFoldDB" id="A0A7W7ZV37"/>
<reference evidence="2 3" key="1">
    <citation type="submission" date="2020-08" db="EMBL/GenBank/DDBJ databases">
        <title>Genomic Encyclopedia of Type Strains, Phase IV (KMG-V): Genome sequencing to study the core and pangenomes of soil and plant-associated prokaryotes.</title>
        <authorList>
            <person name="Whitman W."/>
        </authorList>
    </citation>
    <scope>NUCLEOTIDE SEQUENCE [LARGE SCALE GENOMIC DNA]</scope>
    <source>
        <strain evidence="2 3">X5P3</strain>
    </source>
</reference>
<dbReference type="EMBL" id="JACHIO010000033">
    <property type="protein sequence ID" value="MBB5066720.1"/>
    <property type="molecule type" value="Genomic_DNA"/>
</dbReference>
<proteinExistence type="predicted"/>
<dbReference type="RefSeq" id="WP_260331332.1">
    <property type="nucleotide sequence ID" value="NZ_JACHIO010000033.1"/>
</dbReference>
<accession>A0A7W7ZV37</accession>
<name>A0A7W7ZV37_9BACT</name>
<sequence length="43" mass="5071">MDIESFTRVHPIAYVHIAYAVVWGLHFGYALWIAVQWRKTPKV</sequence>
<keyword evidence="1" id="KW-1133">Transmembrane helix</keyword>
<evidence type="ECO:0000313" key="3">
    <source>
        <dbReference type="Proteomes" id="UP000584867"/>
    </source>
</evidence>
<dbReference type="Proteomes" id="UP000584867">
    <property type="component" value="Unassembled WGS sequence"/>
</dbReference>
<evidence type="ECO:0000256" key="1">
    <source>
        <dbReference type="SAM" id="Phobius"/>
    </source>
</evidence>